<dbReference type="EMBL" id="CAMXCT030002646">
    <property type="protein sequence ID" value="CAL4786859.1"/>
    <property type="molecule type" value="Genomic_DNA"/>
</dbReference>
<dbReference type="Proteomes" id="UP001152797">
    <property type="component" value="Unassembled WGS sequence"/>
</dbReference>
<dbReference type="EMBL" id="CAMXCT010002646">
    <property type="protein sequence ID" value="CAI3999547.1"/>
    <property type="molecule type" value="Genomic_DNA"/>
</dbReference>
<protein>
    <submittedName>
        <fullName evidence="3">Uncharacterized protein</fullName>
    </submittedName>
</protein>
<comment type="caution">
    <text evidence="3">The sequence shown here is derived from an EMBL/GenBank/DDBJ whole genome shotgun (WGS) entry which is preliminary data.</text>
</comment>
<feature type="compositionally biased region" description="Low complexity" evidence="1">
    <location>
        <begin position="74"/>
        <end position="89"/>
    </location>
</feature>
<keyword evidence="2" id="KW-0812">Transmembrane</keyword>
<feature type="transmembrane region" description="Helical" evidence="2">
    <location>
        <begin position="175"/>
        <end position="196"/>
    </location>
</feature>
<accession>A0A9P1G6Z2</accession>
<evidence type="ECO:0000256" key="2">
    <source>
        <dbReference type="SAM" id="Phobius"/>
    </source>
</evidence>
<proteinExistence type="predicted"/>
<name>A0A9P1G6Z2_9DINO</name>
<feature type="region of interest" description="Disordered" evidence="1">
    <location>
        <begin position="22"/>
        <end position="99"/>
    </location>
</feature>
<dbReference type="EMBL" id="CAMXCT020002646">
    <property type="protein sequence ID" value="CAL1152922.1"/>
    <property type="molecule type" value="Genomic_DNA"/>
</dbReference>
<keyword evidence="2" id="KW-0472">Membrane</keyword>
<reference evidence="4 5" key="2">
    <citation type="submission" date="2024-05" db="EMBL/GenBank/DDBJ databases">
        <authorList>
            <person name="Chen Y."/>
            <person name="Shah S."/>
            <person name="Dougan E. K."/>
            <person name="Thang M."/>
            <person name="Chan C."/>
        </authorList>
    </citation>
    <scope>NUCLEOTIDE SEQUENCE [LARGE SCALE GENOMIC DNA]</scope>
</reference>
<keyword evidence="2" id="KW-1133">Transmembrane helix</keyword>
<feature type="region of interest" description="Disordered" evidence="1">
    <location>
        <begin position="203"/>
        <end position="222"/>
    </location>
</feature>
<feature type="compositionally biased region" description="Basic residues" evidence="1">
    <location>
        <begin position="211"/>
        <end position="222"/>
    </location>
</feature>
<evidence type="ECO:0000313" key="5">
    <source>
        <dbReference type="Proteomes" id="UP001152797"/>
    </source>
</evidence>
<dbReference type="AlphaFoldDB" id="A0A9P1G6Z2"/>
<organism evidence="3">
    <name type="scientific">Cladocopium goreaui</name>
    <dbReference type="NCBI Taxonomy" id="2562237"/>
    <lineage>
        <taxon>Eukaryota</taxon>
        <taxon>Sar</taxon>
        <taxon>Alveolata</taxon>
        <taxon>Dinophyceae</taxon>
        <taxon>Suessiales</taxon>
        <taxon>Symbiodiniaceae</taxon>
        <taxon>Cladocopium</taxon>
    </lineage>
</organism>
<evidence type="ECO:0000313" key="4">
    <source>
        <dbReference type="EMBL" id="CAL4786859.1"/>
    </source>
</evidence>
<evidence type="ECO:0000256" key="1">
    <source>
        <dbReference type="SAM" id="MobiDB-lite"/>
    </source>
</evidence>
<evidence type="ECO:0000313" key="3">
    <source>
        <dbReference type="EMBL" id="CAI3999547.1"/>
    </source>
</evidence>
<reference evidence="3" key="1">
    <citation type="submission" date="2022-10" db="EMBL/GenBank/DDBJ databases">
        <authorList>
            <person name="Chen Y."/>
            <person name="Dougan E. K."/>
            <person name="Chan C."/>
            <person name="Rhodes N."/>
            <person name="Thang M."/>
        </authorList>
    </citation>
    <scope>NUCLEOTIDE SEQUENCE</scope>
</reference>
<feature type="compositionally biased region" description="Low complexity" evidence="1">
    <location>
        <begin position="37"/>
        <end position="48"/>
    </location>
</feature>
<keyword evidence="5" id="KW-1185">Reference proteome</keyword>
<sequence>MSGSPTKFPDDERFKIYKVYKKHKSTSADVTRAGTRVSAGGTVSSAASRKALGEALDGQVADLRKDESKAKTSSSNGNRGANRNQNKQKATGQTEAKQLQKDIKALRDKAQKACELALDLTTLGIPHQEAMAECLQTHHKFFRALAEKMEDASFKKVSVSDIMAMKKKKDTKIKAMLGLFICSLSISSLPFFANLLPSDKNPPAMTVAGSRRSKTLKTPREL</sequence>
<gene>
    <name evidence="3" type="ORF">C1SCF055_LOCUS25735</name>
</gene>